<organism evidence="3 4">
    <name type="scientific">Uabimicrobium amorphum</name>
    <dbReference type="NCBI Taxonomy" id="2596890"/>
    <lineage>
        <taxon>Bacteria</taxon>
        <taxon>Pseudomonadati</taxon>
        <taxon>Planctomycetota</taxon>
        <taxon>Candidatus Uabimicrobiia</taxon>
        <taxon>Candidatus Uabimicrobiales</taxon>
        <taxon>Candidatus Uabimicrobiaceae</taxon>
        <taxon>Candidatus Uabimicrobium</taxon>
    </lineage>
</organism>
<dbReference type="Pfam" id="PF13229">
    <property type="entry name" value="Beta_helix"/>
    <property type="match status" value="1"/>
</dbReference>
<feature type="transmembrane region" description="Helical" evidence="1">
    <location>
        <begin position="7"/>
        <end position="26"/>
    </location>
</feature>
<dbReference type="InterPro" id="IPR006626">
    <property type="entry name" value="PbH1"/>
</dbReference>
<dbReference type="AlphaFoldDB" id="A0A5S9IHR4"/>
<keyword evidence="1" id="KW-0472">Membrane</keyword>
<dbReference type="InterPro" id="IPR011050">
    <property type="entry name" value="Pectin_lyase_fold/virulence"/>
</dbReference>
<dbReference type="InterPro" id="IPR016024">
    <property type="entry name" value="ARM-type_fold"/>
</dbReference>
<protein>
    <recommendedName>
        <fullName evidence="2">Right handed beta helix domain-containing protein</fullName>
    </recommendedName>
</protein>
<evidence type="ECO:0000259" key="2">
    <source>
        <dbReference type="Pfam" id="PF13229"/>
    </source>
</evidence>
<dbReference type="InterPro" id="IPR039448">
    <property type="entry name" value="Beta_helix"/>
</dbReference>
<dbReference type="EMBL" id="AP019860">
    <property type="protein sequence ID" value="BBM81807.1"/>
    <property type="molecule type" value="Genomic_DNA"/>
</dbReference>
<keyword evidence="1" id="KW-1133">Transmembrane helix</keyword>
<evidence type="ECO:0000313" key="4">
    <source>
        <dbReference type="Proteomes" id="UP000326354"/>
    </source>
</evidence>
<dbReference type="Gene3D" id="2.160.20.10">
    <property type="entry name" value="Single-stranded right-handed beta-helix, Pectin lyase-like"/>
    <property type="match status" value="1"/>
</dbReference>
<keyword evidence="4" id="KW-1185">Reference proteome</keyword>
<accession>A0A5S9IHR4</accession>
<dbReference type="InterPro" id="IPR012334">
    <property type="entry name" value="Pectin_lyas_fold"/>
</dbReference>
<evidence type="ECO:0000256" key="1">
    <source>
        <dbReference type="SAM" id="Phobius"/>
    </source>
</evidence>
<dbReference type="OrthoDB" id="9767990at2"/>
<proteinExistence type="predicted"/>
<dbReference type="KEGG" id="uam:UABAM_00146"/>
<keyword evidence="1" id="KW-0812">Transmembrane</keyword>
<feature type="domain" description="Right handed beta helix" evidence="2">
    <location>
        <begin position="624"/>
        <end position="792"/>
    </location>
</feature>
<dbReference type="RefSeq" id="WP_151966073.1">
    <property type="nucleotide sequence ID" value="NZ_AP019860.1"/>
</dbReference>
<reference evidence="3 4" key="1">
    <citation type="submission" date="2019-08" db="EMBL/GenBank/DDBJ databases">
        <title>Complete genome sequence of Candidatus Uab amorphum.</title>
        <authorList>
            <person name="Shiratori T."/>
            <person name="Suzuki S."/>
            <person name="Kakizawa Y."/>
            <person name="Ishida K."/>
        </authorList>
    </citation>
    <scope>NUCLEOTIDE SEQUENCE [LARGE SCALE GENOMIC DNA]</scope>
    <source>
        <strain evidence="3 4">SRT547</strain>
    </source>
</reference>
<gene>
    <name evidence="3" type="ORF">UABAM_00146</name>
</gene>
<dbReference type="Proteomes" id="UP000326354">
    <property type="component" value="Chromosome"/>
</dbReference>
<sequence length="1019" mass="117281">MEYRKNNGIYWGLLIVICFLIGISFWERKEIKREMELRVLREVTYSLVKEKLYSQAWSYVSSYQLDDQKNIDHYKNFVKNEAQRERQRIWISLKKTWQTTDAKQREKNLDIVTKARQHQLLDNITFFDEKVLQLPKLKKATIPEKRLAEVEKKVMAKAPEKTPEVVLPKAPQQIQVPQKKLTIAEQLAQDWEELLAKEKPAVRGTLKEIEKHIQIKNNWRYMFRGKGKNILTTRSKALIPLMLSTMSKKFSRDYYSLQYAAKILTILTGKEIKFTRYKTAQELEKLVAWWIKDKDKITIDYKSWDRQAKDNCIQQILEVTTTNNSYYSSFYRENAKFRSLKSVLDMLQKETSYRPFVDVKCVPEMIPQLLEQTSGQRWWGLVHIFRNMYKEGHFDNIDKIVDSDEHAAMARFICVLALWKNGKTFSASQLFAIAQQEKNAMNQALMIMVLRHAENTKDVIPQLLRKLDQSDNRLQQAICYALEEYKPTKEQRFIFTPYLPAIEKMLIYSLNDNRVLCVLANISSRQATEILISYVEKVYRNPKQKHILSQGLKYVKQATSASWNTHKYYENNYQIAKKVIQDWRGVENKEKAVELHNEKITWKKDLPQGKTTTIKGEKQMRQSLINSTLRSVKSGDIVELTPGEYYGNFTIPAGVTFRGSSPNSVQINGTITLLSKSTLENITIHSSHTPVVVKNASGALVKNCWIKGVTGRTGIQNTSAIFIQNSSGVVLMQNVVYDVGVDSPAQVMAIHMQQSSGIITNNIVGRIIAKNNPAYAIHIEDCKAVRVYNNTIAHVKSTNSSGYGIYIDSASSTLVENNIVYSIIGKESYGVVNQSNSTQVQYNTVFDAQLPYVGESHSNHIRNPVFTNDREGNFTLQATSPCLAIANIDAKPNVAGIEATSFVNQLGALGGHNVFDKKYNEFLQKFTPQKGSAFQQRRNIWMGYSGRMLKKYLHELRDPLKKMRAKIQIKRYKQTAVEVLQMIVDRKGPAEFRGLEVQARQILSEMKREMKIGSWSFGK</sequence>
<dbReference type="SUPFAM" id="SSF48371">
    <property type="entry name" value="ARM repeat"/>
    <property type="match status" value="1"/>
</dbReference>
<dbReference type="SUPFAM" id="SSF51126">
    <property type="entry name" value="Pectin lyase-like"/>
    <property type="match status" value="1"/>
</dbReference>
<name>A0A5S9IHR4_UABAM</name>
<evidence type="ECO:0000313" key="3">
    <source>
        <dbReference type="EMBL" id="BBM81807.1"/>
    </source>
</evidence>
<dbReference type="SMART" id="SM00710">
    <property type="entry name" value="PbH1"/>
    <property type="match status" value="3"/>
</dbReference>